<dbReference type="InterPro" id="IPR016181">
    <property type="entry name" value="Acyl_CoA_acyltransferase"/>
</dbReference>
<evidence type="ECO:0000313" key="5">
    <source>
        <dbReference type="Proteomes" id="UP001162834"/>
    </source>
</evidence>
<keyword evidence="5" id="KW-1185">Reference proteome</keyword>
<organism evidence="4 5">
    <name type="scientific">Capillimicrobium parvum</name>
    <dbReference type="NCBI Taxonomy" id="2884022"/>
    <lineage>
        <taxon>Bacteria</taxon>
        <taxon>Bacillati</taxon>
        <taxon>Actinomycetota</taxon>
        <taxon>Thermoleophilia</taxon>
        <taxon>Solirubrobacterales</taxon>
        <taxon>Capillimicrobiaceae</taxon>
        <taxon>Capillimicrobium</taxon>
    </lineage>
</organism>
<proteinExistence type="predicted"/>
<sequence>MTPHRIDIAGEEVLDELRPLWLALKRHHGAMAPDEGPVRGDDEGWGHRRCLYGEWIHEPDAFVAVARDAGGRPVGYAFVTLNGPGATWPRPDRFGYVESLVLLPEARGGGLGRELLRAVWDRVAALGGTEVRLGVIAANVPARAFYEALGFEPFELTVRTQQRP</sequence>
<dbReference type="EC" id="2.3.1.189" evidence="4"/>
<dbReference type="Proteomes" id="UP001162834">
    <property type="component" value="Chromosome"/>
</dbReference>
<dbReference type="KEGG" id="sbae:DSM104329_00143"/>
<dbReference type="AlphaFoldDB" id="A0A9E7BYT8"/>
<dbReference type="Gene3D" id="3.40.630.30">
    <property type="match status" value="1"/>
</dbReference>
<dbReference type="CDD" id="cd04301">
    <property type="entry name" value="NAT_SF"/>
    <property type="match status" value="1"/>
</dbReference>
<dbReference type="PANTHER" id="PTHR43877">
    <property type="entry name" value="AMINOALKYLPHOSPHONATE N-ACETYLTRANSFERASE-RELATED-RELATED"/>
    <property type="match status" value="1"/>
</dbReference>
<evidence type="ECO:0000256" key="2">
    <source>
        <dbReference type="ARBA" id="ARBA00023315"/>
    </source>
</evidence>
<dbReference type="EMBL" id="CP087164">
    <property type="protein sequence ID" value="UGS33778.1"/>
    <property type="molecule type" value="Genomic_DNA"/>
</dbReference>
<keyword evidence="2 4" id="KW-0012">Acyltransferase</keyword>
<accession>A0A9E7BYT8</accession>
<protein>
    <submittedName>
        <fullName evidence="4">Mycothiol acetyltransferase</fullName>
        <ecNumber evidence="4">2.3.1.189</ecNumber>
    </submittedName>
</protein>
<dbReference type="Pfam" id="PF00583">
    <property type="entry name" value="Acetyltransf_1"/>
    <property type="match status" value="1"/>
</dbReference>
<dbReference type="PROSITE" id="PS51186">
    <property type="entry name" value="GNAT"/>
    <property type="match status" value="1"/>
</dbReference>
<evidence type="ECO:0000256" key="1">
    <source>
        <dbReference type="ARBA" id="ARBA00022679"/>
    </source>
</evidence>
<dbReference type="RefSeq" id="WP_259313471.1">
    <property type="nucleotide sequence ID" value="NZ_CP087164.1"/>
</dbReference>
<dbReference type="InterPro" id="IPR000182">
    <property type="entry name" value="GNAT_dom"/>
</dbReference>
<reference evidence="4" key="1">
    <citation type="journal article" date="2022" name="Int. J. Syst. Evol. Microbiol.">
        <title>Pseudomonas aegrilactucae sp. nov. and Pseudomonas morbosilactucae sp. nov., pathogens causing bacterial rot of lettuce in Japan.</title>
        <authorList>
            <person name="Sawada H."/>
            <person name="Fujikawa T."/>
            <person name="Satou M."/>
        </authorList>
    </citation>
    <scope>NUCLEOTIDE SEQUENCE</scope>
    <source>
        <strain evidence="4">0166_1</strain>
    </source>
</reference>
<dbReference type="GO" id="GO:0035447">
    <property type="term" value="F:mycothiol synthase activity"/>
    <property type="evidence" value="ECO:0007669"/>
    <property type="project" value="UniProtKB-EC"/>
</dbReference>
<keyword evidence="1 4" id="KW-0808">Transferase</keyword>
<evidence type="ECO:0000259" key="3">
    <source>
        <dbReference type="PROSITE" id="PS51186"/>
    </source>
</evidence>
<dbReference type="InterPro" id="IPR050832">
    <property type="entry name" value="Bact_Acetyltransf"/>
</dbReference>
<feature type="domain" description="N-acetyltransferase" evidence="3">
    <location>
        <begin position="15"/>
        <end position="164"/>
    </location>
</feature>
<evidence type="ECO:0000313" key="4">
    <source>
        <dbReference type="EMBL" id="UGS33778.1"/>
    </source>
</evidence>
<name>A0A9E7BYT8_9ACTN</name>
<gene>
    <name evidence="4" type="primary">mshD_1</name>
    <name evidence="4" type="ORF">DSM104329_00143</name>
</gene>
<dbReference type="SUPFAM" id="SSF55729">
    <property type="entry name" value="Acyl-CoA N-acyltransferases (Nat)"/>
    <property type="match status" value="1"/>
</dbReference>